<evidence type="ECO:0000313" key="2">
    <source>
        <dbReference type="Proteomes" id="UP001589589"/>
    </source>
</evidence>
<sequence>MKNILLYIFLFINCTLYAQDKDIWFSFPNKDTTLIGYKDKTGAIKIEPTFMGFTAANKFDGIIAVTKEANNSWKNYYLTKSGKIVGRDSLYVFDNGSDCENEGFIRFTDPKTDKMGIFNSNGEIVIPAEYNSLTKVHNGMATVLKGAEKANDTHGGDCNHFGWTGGKQYLIDTNNTVLINDFKYSDELNFYSLQKSKEPSKDPTRDNFLGVDGQYYSFINYDKEFKSFLKDNLLKDLSQNNLVKHSNEEIFYWKEPNGWISEPNTAFIERNYKLIKSKLAALKSASCDYTIFNESLNQFIYDGTKYENYFDNCNQAKEWIYPVKNIVVSHRDKKDMTQDHFEFLRTENGYKLISVTIRKGELK</sequence>
<gene>
    <name evidence="1" type="ORF">ACFFUQ_09875</name>
</gene>
<accession>A0ABV5FLB3</accession>
<protein>
    <submittedName>
        <fullName evidence="1">WG repeat-containing protein</fullName>
    </submittedName>
</protein>
<keyword evidence="2" id="KW-1185">Reference proteome</keyword>
<organism evidence="1 2">
    <name type="scientific">Flavobacterium branchiarum</name>
    <dbReference type="NCBI Taxonomy" id="1114870"/>
    <lineage>
        <taxon>Bacteria</taxon>
        <taxon>Pseudomonadati</taxon>
        <taxon>Bacteroidota</taxon>
        <taxon>Flavobacteriia</taxon>
        <taxon>Flavobacteriales</taxon>
        <taxon>Flavobacteriaceae</taxon>
        <taxon>Flavobacterium</taxon>
    </lineage>
</organism>
<proteinExistence type="predicted"/>
<comment type="caution">
    <text evidence="1">The sequence shown here is derived from an EMBL/GenBank/DDBJ whole genome shotgun (WGS) entry which is preliminary data.</text>
</comment>
<dbReference type="Pfam" id="PF14903">
    <property type="entry name" value="WG_beta_rep"/>
    <property type="match status" value="1"/>
</dbReference>
<dbReference type="Proteomes" id="UP001589589">
    <property type="component" value="Unassembled WGS sequence"/>
</dbReference>
<name>A0ABV5FLB3_9FLAO</name>
<dbReference type="InterPro" id="IPR032774">
    <property type="entry name" value="WG_beta_rep"/>
</dbReference>
<reference evidence="1 2" key="1">
    <citation type="submission" date="2024-09" db="EMBL/GenBank/DDBJ databases">
        <authorList>
            <person name="Sun Q."/>
            <person name="Mori K."/>
        </authorList>
    </citation>
    <scope>NUCLEOTIDE SEQUENCE [LARGE SCALE GENOMIC DNA]</scope>
    <source>
        <strain evidence="1 2">CECT 7908</strain>
    </source>
</reference>
<dbReference type="RefSeq" id="WP_290267076.1">
    <property type="nucleotide sequence ID" value="NZ_JAUFQQ010000005.1"/>
</dbReference>
<evidence type="ECO:0000313" key="1">
    <source>
        <dbReference type="EMBL" id="MFB9064331.1"/>
    </source>
</evidence>
<dbReference type="EMBL" id="JBHMEX010000031">
    <property type="protein sequence ID" value="MFB9064331.1"/>
    <property type="molecule type" value="Genomic_DNA"/>
</dbReference>